<keyword evidence="5" id="KW-0469">Meiosis</keyword>
<dbReference type="InterPro" id="IPR013083">
    <property type="entry name" value="Znf_RING/FYVE/PHD"/>
</dbReference>
<proteinExistence type="predicted"/>
<comment type="subcellular location">
    <subcellularLocation>
        <location evidence="2">Chromosome</location>
    </subcellularLocation>
    <subcellularLocation>
        <location evidence="1">Nucleus</location>
    </subcellularLocation>
</comment>
<feature type="domain" description="HORMA" evidence="7">
    <location>
        <begin position="20"/>
        <end position="259"/>
    </location>
</feature>
<feature type="region of interest" description="Disordered" evidence="6">
    <location>
        <begin position="266"/>
        <end position="394"/>
    </location>
</feature>
<feature type="compositionally biased region" description="Low complexity" evidence="6">
    <location>
        <begin position="78"/>
        <end position="92"/>
    </location>
</feature>
<feature type="region of interest" description="Disordered" evidence="6">
    <location>
        <begin position="1049"/>
        <end position="1084"/>
    </location>
</feature>
<feature type="compositionally biased region" description="Polar residues" evidence="6">
    <location>
        <begin position="1373"/>
        <end position="1389"/>
    </location>
</feature>
<organism evidence="8 9">
    <name type="scientific">Aureobasidium melanogenum</name>
    <name type="common">Aureobasidium pullulans var. melanogenum</name>
    <dbReference type="NCBI Taxonomy" id="46634"/>
    <lineage>
        <taxon>Eukaryota</taxon>
        <taxon>Fungi</taxon>
        <taxon>Dikarya</taxon>
        <taxon>Ascomycota</taxon>
        <taxon>Pezizomycotina</taxon>
        <taxon>Dothideomycetes</taxon>
        <taxon>Dothideomycetidae</taxon>
        <taxon>Dothideales</taxon>
        <taxon>Saccotheciaceae</taxon>
        <taxon>Aureobasidium</taxon>
    </lineage>
</organism>
<name>A0A9P8EU46_AURME</name>
<feature type="compositionally biased region" description="Polar residues" evidence="6">
    <location>
        <begin position="363"/>
        <end position="388"/>
    </location>
</feature>
<feature type="region of interest" description="Disordered" evidence="6">
    <location>
        <begin position="66"/>
        <end position="94"/>
    </location>
</feature>
<feature type="compositionally biased region" description="Polar residues" evidence="6">
    <location>
        <begin position="287"/>
        <end position="310"/>
    </location>
</feature>
<comment type="caution">
    <text evidence="8">The sequence shown here is derived from an EMBL/GenBank/DDBJ whole genome shotgun (WGS) entry which is preliminary data.</text>
</comment>
<feature type="region of interest" description="Disordered" evidence="6">
    <location>
        <begin position="670"/>
        <end position="692"/>
    </location>
</feature>
<dbReference type="GO" id="GO:0005694">
    <property type="term" value="C:chromosome"/>
    <property type="evidence" value="ECO:0007669"/>
    <property type="project" value="UniProtKB-SubCell"/>
</dbReference>
<gene>
    <name evidence="8" type="ORF">KCU76_g2972</name>
</gene>
<dbReference type="EMBL" id="JAHFXF010000076">
    <property type="protein sequence ID" value="KAG9697469.1"/>
    <property type="molecule type" value="Genomic_DNA"/>
</dbReference>
<feature type="region of interest" description="Disordered" evidence="6">
    <location>
        <begin position="1197"/>
        <end position="1236"/>
    </location>
</feature>
<evidence type="ECO:0000256" key="2">
    <source>
        <dbReference type="ARBA" id="ARBA00004286"/>
    </source>
</evidence>
<feature type="compositionally biased region" description="Low complexity" evidence="6">
    <location>
        <begin position="673"/>
        <end position="684"/>
    </location>
</feature>
<keyword evidence="4" id="KW-0539">Nucleus</keyword>
<evidence type="ECO:0000256" key="5">
    <source>
        <dbReference type="ARBA" id="ARBA00023254"/>
    </source>
</evidence>
<dbReference type="PANTHER" id="PTHR48225">
    <property type="entry name" value="HORMA DOMAIN-CONTAINING PROTEIN 1"/>
    <property type="match status" value="1"/>
</dbReference>
<dbReference type="Pfam" id="PF02301">
    <property type="entry name" value="HORMA"/>
    <property type="match status" value="1"/>
</dbReference>
<feature type="region of interest" description="Disordered" evidence="6">
    <location>
        <begin position="813"/>
        <end position="945"/>
    </location>
</feature>
<reference evidence="8" key="1">
    <citation type="journal article" date="2021" name="J Fungi (Basel)">
        <title>Virulence traits and population genomics of the black yeast Aureobasidium melanogenum.</title>
        <authorList>
            <person name="Cernosa A."/>
            <person name="Sun X."/>
            <person name="Gostincar C."/>
            <person name="Fang C."/>
            <person name="Gunde-Cimerman N."/>
            <person name="Song Z."/>
        </authorList>
    </citation>
    <scope>NUCLEOTIDE SEQUENCE</scope>
    <source>
        <strain evidence="8">EXF-9911</strain>
    </source>
</reference>
<feature type="compositionally biased region" description="Polar residues" evidence="6">
    <location>
        <begin position="1227"/>
        <end position="1236"/>
    </location>
</feature>
<evidence type="ECO:0000313" key="9">
    <source>
        <dbReference type="Proteomes" id="UP000779574"/>
    </source>
</evidence>
<feature type="compositionally biased region" description="Polar residues" evidence="6">
    <location>
        <begin position="922"/>
        <end position="945"/>
    </location>
</feature>
<dbReference type="Gene3D" id="3.30.900.10">
    <property type="entry name" value="HORMA domain"/>
    <property type="match status" value="1"/>
</dbReference>
<evidence type="ECO:0000256" key="3">
    <source>
        <dbReference type="ARBA" id="ARBA00022454"/>
    </source>
</evidence>
<feature type="compositionally biased region" description="Polar residues" evidence="6">
    <location>
        <begin position="813"/>
        <end position="826"/>
    </location>
</feature>
<dbReference type="InterPro" id="IPR036570">
    <property type="entry name" value="HORMA_dom_sf"/>
</dbReference>
<feature type="region of interest" description="Disordered" evidence="6">
    <location>
        <begin position="1373"/>
        <end position="1397"/>
    </location>
</feature>
<reference evidence="8" key="2">
    <citation type="submission" date="2021-08" db="EMBL/GenBank/DDBJ databases">
        <authorList>
            <person name="Gostincar C."/>
            <person name="Sun X."/>
            <person name="Song Z."/>
            <person name="Gunde-Cimerman N."/>
        </authorList>
    </citation>
    <scope>NUCLEOTIDE SEQUENCE</scope>
    <source>
        <strain evidence="8">EXF-9911</strain>
    </source>
</reference>
<dbReference type="InterPro" id="IPR011011">
    <property type="entry name" value="Znf_FYVE_PHD"/>
</dbReference>
<accession>A0A9P8EU46</accession>
<feature type="region of interest" description="Disordered" evidence="6">
    <location>
        <begin position="995"/>
        <end position="1015"/>
    </location>
</feature>
<feature type="compositionally biased region" description="Basic and acidic residues" evidence="6">
    <location>
        <begin position="266"/>
        <end position="278"/>
    </location>
</feature>
<dbReference type="SUPFAM" id="SSF57903">
    <property type="entry name" value="FYVE/PHD zinc finger"/>
    <property type="match status" value="1"/>
</dbReference>
<feature type="compositionally biased region" description="Pro residues" evidence="6">
    <location>
        <begin position="907"/>
        <end position="918"/>
    </location>
</feature>
<evidence type="ECO:0000259" key="7">
    <source>
        <dbReference type="PROSITE" id="PS50815"/>
    </source>
</evidence>
<dbReference type="InterPro" id="IPR051294">
    <property type="entry name" value="HORMA_MeioticProgression"/>
</dbReference>
<evidence type="ECO:0000256" key="4">
    <source>
        <dbReference type="ARBA" id="ARBA00023242"/>
    </source>
</evidence>
<keyword evidence="3" id="KW-0158">Chromosome</keyword>
<dbReference type="Gene3D" id="3.30.40.10">
    <property type="entry name" value="Zinc/RING finger domain, C3HC4 (zinc finger)"/>
    <property type="match status" value="1"/>
</dbReference>
<dbReference type="Proteomes" id="UP000779574">
    <property type="component" value="Unassembled WGS sequence"/>
</dbReference>
<protein>
    <recommendedName>
        <fullName evidence="7">HORMA domain-containing protein</fullName>
    </recommendedName>
</protein>
<dbReference type="InterPro" id="IPR003511">
    <property type="entry name" value="HORMA_dom"/>
</dbReference>
<evidence type="ECO:0000256" key="6">
    <source>
        <dbReference type="SAM" id="MobiDB-lite"/>
    </source>
</evidence>
<evidence type="ECO:0000256" key="1">
    <source>
        <dbReference type="ARBA" id="ARBA00004123"/>
    </source>
</evidence>
<feature type="non-terminal residue" evidence="8">
    <location>
        <position position="1"/>
    </location>
</feature>
<feature type="compositionally biased region" description="Basic and acidic residues" evidence="6">
    <location>
        <begin position="884"/>
        <end position="896"/>
    </location>
</feature>
<sequence>MAQVMAQRQVVATKPKLTQKQSTETVQVMLYTSASMLCRIRKIFPPSAFEVVEFAEDDELYTFDGLMNDRHPCQAQPSSPSSTSTRSSESSTLDVPLLKRGRSLRADQFLDSLNTAFEALHRGTLHALRIPFMGDPDVNSDSLELWSFRVIYKQSAEGEREVQGLEANLGNEEMFDSSLCVIDLLQNVSDQCERLPQLPGEIHIDLTSVNILYKNDGWEPKGYVETQSQQSVEGFAGWQPYTTDLGIIGGLHHDLALRVQSLKHEHSSTRRISQDLHSRKPGANREPQLSTSPSTLVGGNSPIRTRTISPTLPRRTSADSAIPETPQHLGQPDKDRASSTDSHALTEATGNLFLNAAGLPKTDVSQSRTTRPATSEQLQQSNTSSASQIDDDDMRRRSSLENMLKPSSNREDGFATQVRTTASQILNDENSPSPELAEHMKTYDFLTSETAHHLWILKCELQTRPNITLTNEFITSCRCQLHDSMEDMTRCSICGVQQHSICQGYLGDDRQPPQHICHLCLFGSKVERSTLTKLCELALERRVIDLLLSGEVDNTVGLSRKLDMQFDKVAGLVTSLVSQKFVVEQSGRSTRNSQGKITFPKSVSTLEYIDSLAKLFDPYQVVGHHFTNAAASNDSAKDVAQTLRARYAVLTQLPSSVTPSVSAEYRRAMTGNASKKSTGSATTTTKKRVRTSQPGAVVMNEQATPVRQSSRLRTPTPKMKEAKFGFFINGQNLPSREHPEVKSKRFKGDFRDRLDTHPDVEKRFQESIGYTLATEGGDDPTMGAAGTLQIWPKLHMEPYQNMPDLDKAKFNRLPSNHTDPFLTQPTRPRPTLHAAVSQPDLYSASRKNAIMTDAARPPPMPQQLQRSHRVDFSRLFSRHKSKNKDKEREKEKEKLSRPPTAHVPALPSLPLPPPPPVPVATRSRQGSDISSVRPASSGTSGQRIQATVFDRNATENAKINVRRPPRGIKHWFEGLDSSDDDLPEVVTPAETIHQSTFNPALGPGRSRVAPTSRVTPVCEEASSDYFRYQSSTRQAHSQHQNLQERSMLNLSSDEEDEHSEPPSPPRWADHSTTASGPASDSVSWNKTAATRQSTFSMQTTMTSGSIPIIHADNLEMAYRTPLPPLPAQYQQYTDTNPVPAPLRKQKSYHFSSPGRTRATSITSTGIQSVTSASSNGQSHVMTVTQEEMALLEMMRRKRAEMQAQSSHPARRHDSSSQPSQSDRKNSAIRSTASSTFSRGSAMSIGLMLDAPEGTAFPAPPSNRIVHETQDMNYFALDERRTNRSSDMSTPHSDMLAELEAPSEQLQALCFQKPTKSPSSSQNKLVPFENTADPYRLAPDLELSSLDLLPLPARTYSPSLTGTCSSAMTPEFSTHGTTNFNVAGSDSETSSEADRYRNSVKTMDSVDMDVLTAWGRLGGQ</sequence>
<dbReference type="GO" id="GO:0051321">
    <property type="term" value="P:meiotic cell cycle"/>
    <property type="evidence" value="ECO:0007669"/>
    <property type="project" value="UniProtKB-KW"/>
</dbReference>
<dbReference type="PANTHER" id="PTHR48225:SF7">
    <property type="entry name" value="MEIOSIS-SPECIFIC PROTEIN HOP1"/>
    <property type="match status" value="1"/>
</dbReference>
<feature type="compositionally biased region" description="Polar residues" evidence="6">
    <location>
        <begin position="1070"/>
        <end position="1084"/>
    </location>
</feature>
<dbReference type="PROSITE" id="PS50815">
    <property type="entry name" value="HORMA"/>
    <property type="match status" value="1"/>
</dbReference>
<dbReference type="GO" id="GO:0005634">
    <property type="term" value="C:nucleus"/>
    <property type="evidence" value="ECO:0007669"/>
    <property type="project" value="UniProtKB-SubCell"/>
</dbReference>
<evidence type="ECO:0000313" key="8">
    <source>
        <dbReference type="EMBL" id="KAG9697469.1"/>
    </source>
</evidence>